<reference evidence="2 3" key="1">
    <citation type="journal article" date="2017" name="BMC Genomics">
        <title>Comparative genomic and phylogenomic analyses of the Bifidobacteriaceae family.</title>
        <authorList>
            <person name="Lugli G.A."/>
            <person name="Milani C."/>
            <person name="Turroni F."/>
            <person name="Duranti S."/>
            <person name="Mancabelli L."/>
            <person name="Mangifesta M."/>
            <person name="Ferrario C."/>
            <person name="Modesto M."/>
            <person name="Mattarelli P."/>
            <person name="Jiri K."/>
            <person name="van Sinderen D."/>
            <person name="Ventura M."/>
        </authorList>
    </citation>
    <scope>NUCLEOTIDE SEQUENCE [LARGE SCALE GENOMIC DNA]</scope>
    <source>
        <strain evidence="2 3">DSM 22924</strain>
    </source>
</reference>
<accession>A0A261EP78</accession>
<evidence type="ECO:0008006" key="4">
    <source>
        <dbReference type="Google" id="ProtNLM"/>
    </source>
</evidence>
<name>A0A261EP78_9BIFI</name>
<feature type="compositionally biased region" description="Basic and acidic residues" evidence="1">
    <location>
        <begin position="81"/>
        <end position="97"/>
    </location>
</feature>
<evidence type="ECO:0000313" key="3">
    <source>
        <dbReference type="Proteomes" id="UP000216004"/>
    </source>
</evidence>
<keyword evidence="3" id="KW-1185">Reference proteome</keyword>
<organism evidence="2 3">
    <name type="scientific">Bombiscardovia coagulans</name>
    <dbReference type="NCBI Taxonomy" id="686666"/>
    <lineage>
        <taxon>Bacteria</taxon>
        <taxon>Bacillati</taxon>
        <taxon>Actinomycetota</taxon>
        <taxon>Actinomycetes</taxon>
        <taxon>Bifidobacteriales</taxon>
        <taxon>Bifidobacteriaceae</taxon>
        <taxon>Bombiscardovia</taxon>
    </lineage>
</organism>
<dbReference type="RefSeq" id="WP_094723568.1">
    <property type="nucleotide sequence ID" value="NZ_MWWS01000009.1"/>
</dbReference>
<sequence>MSALSESISQRMTLGYLRSHYGLKLVPNYAEEVTITSFVDDLASVRPGSLYLPFLRDIDTKTDQLRLALTEGSQGISDDTESSHAAETDLGDSHDAIDSMPGAEDVSNILRQAELRGAYAVLLPPEIAKRYSGELSIPALVGDLDAAKLGQVLSKAAGDPSASLAVFALVGEDTSAAAEQLADFLHTLGNPVGLLSKHKLTSLDRSLDMEVPLNMFDVQRALSVCLEDGAAAVVIAVDSASMQADALQGVHIDVLGVPAGQEQHSRAIGPVGRLHEMRHNRLNSVARHYGFALSSQLQVAHPSDMTDEIARQTMHSDDPSQTEELSLNIAMTMAAGVKRSHIRSALEASQELT</sequence>
<dbReference type="OrthoDB" id="3242635at2"/>
<evidence type="ECO:0000256" key="1">
    <source>
        <dbReference type="SAM" id="MobiDB-lite"/>
    </source>
</evidence>
<dbReference type="AlphaFoldDB" id="A0A261EP78"/>
<dbReference type="EMBL" id="MWWS01000009">
    <property type="protein sequence ID" value="OZG48668.1"/>
    <property type="molecule type" value="Genomic_DNA"/>
</dbReference>
<comment type="caution">
    <text evidence="2">The sequence shown here is derived from an EMBL/GenBank/DDBJ whole genome shotgun (WGS) entry which is preliminary data.</text>
</comment>
<dbReference type="Proteomes" id="UP000216004">
    <property type="component" value="Unassembled WGS sequence"/>
</dbReference>
<evidence type="ECO:0000313" key="2">
    <source>
        <dbReference type="EMBL" id="OZG48668.1"/>
    </source>
</evidence>
<proteinExistence type="predicted"/>
<gene>
    <name evidence="2" type="ORF">BOCO_1364</name>
</gene>
<feature type="region of interest" description="Disordered" evidence="1">
    <location>
        <begin position="72"/>
        <end position="98"/>
    </location>
</feature>
<protein>
    <recommendedName>
        <fullName evidence="4">UDP-N-acetylmuramyl peptide synthase</fullName>
    </recommendedName>
</protein>